<dbReference type="InterPro" id="IPR013578">
    <property type="entry name" value="Peptidase_M16C_assoc"/>
</dbReference>
<dbReference type="GO" id="GO:0006508">
    <property type="term" value="P:proteolysis"/>
    <property type="evidence" value="ECO:0007669"/>
    <property type="project" value="InterPro"/>
</dbReference>
<dbReference type="Pfam" id="PF08367">
    <property type="entry name" value="M16C_assoc"/>
    <property type="match status" value="1"/>
</dbReference>
<dbReference type="Gene3D" id="3.30.830.10">
    <property type="entry name" value="Metalloenzyme, LuxS/M16 peptidase-like"/>
    <property type="match status" value="4"/>
</dbReference>
<gene>
    <name evidence="5" type="ORF">HD842_000007</name>
</gene>
<feature type="domain" description="Peptidase M16C associated" evidence="4">
    <location>
        <begin position="451"/>
        <end position="694"/>
    </location>
</feature>
<comment type="caution">
    <text evidence="5">The sequence shown here is derived from an EMBL/GenBank/DDBJ whole genome shotgun (WGS) entry which is preliminary data.</text>
</comment>
<accession>A0A7W9WX34</accession>
<dbReference type="InterPro" id="IPR007863">
    <property type="entry name" value="Peptidase_M16_C"/>
</dbReference>
<dbReference type="Pfam" id="PF22516">
    <property type="entry name" value="PreP_C"/>
    <property type="match status" value="1"/>
</dbReference>
<dbReference type="RefSeq" id="WP_183549284.1">
    <property type="nucleotide sequence ID" value="NZ_JACHBX010000001.1"/>
</dbReference>
<dbReference type="InterPro" id="IPR001431">
    <property type="entry name" value="Pept_M16_Zn_BS"/>
</dbReference>
<dbReference type="Pfam" id="PF00675">
    <property type="entry name" value="Peptidase_M16"/>
    <property type="match status" value="1"/>
</dbReference>
<dbReference type="SMART" id="SM01264">
    <property type="entry name" value="M16C_associated"/>
    <property type="match status" value="1"/>
</dbReference>
<proteinExistence type="inferred from homology"/>
<dbReference type="PANTHER" id="PTHR43016">
    <property type="entry name" value="PRESEQUENCE PROTEASE"/>
    <property type="match status" value="1"/>
</dbReference>
<evidence type="ECO:0000259" key="4">
    <source>
        <dbReference type="SMART" id="SM01264"/>
    </source>
</evidence>
<protein>
    <recommendedName>
        <fullName evidence="4">Peptidase M16C associated domain-containing protein</fullName>
    </recommendedName>
</protein>
<name>A0A7W9WX34_9BURK</name>
<reference evidence="5 6" key="1">
    <citation type="submission" date="2020-08" db="EMBL/GenBank/DDBJ databases">
        <title>The Agave Microbiome: Exploring the role of microbial communities in plant adaptations to desert environments.</title>
        <authorList>
            <person name="Partida-Martinez L.P."/>
        </authorList>
    </citation>
    <scope>NUCLEOTIDE SEQUENCE [LARGE SCALE GENOMIC DNA]</scope>
    <source>
        <strain evidence="5 6">AT3.2</strain>
    </source>
</reference>
<dbReference type="PANTHER" id="PTHR43016:SF13">
    <property type="entry name" value="PRESEQUENCE PROTEASE, MITOCHONDRIAL"/>
    <property type="match status" value="1"/>
</dbReference>
<evidence type="ECO:0000256" key="3">
    <source>
        <dbReference type="RuleBase" id="RU004447"/>
    </source>
</evidence>
<dbReference type="InterPro" id="IPR011765">
    <property type="entry name" value="Pept_M16_N"/>
</dbReference>
<comment type="similarity">
    <text evidence="2 3">Belongs to the peptidase M16 family.</text>
</comment>
<dbReference type="InterPro" id="IPR055130">
    <property type="entry name" value="PreP_C"/>
</dbReference>
<dbReference type="SUPFAM" id="SSF63411">
    <property type="entry name" value="LuxS/MPP-like metallohydrolase"/>
    <property type="match status" value="4"/>
</dbReference>
<evidence type="ECO:0000256" key="2">
    <source>
        <dbReference type="ARBA" id="ARBA00007261"/>
    </source>
</evidence>
<comment type="cofactor">
    <cofactor evidence="1">
        <name>Zn(2+)</name>
        <dbReference type="ChEBI" id="CHEBI:29105"/>
    </cofactor>
</comment>
<evidence type="ECO:0000313" key="5">
    <source>
        <dbReference type="EMBL" id="MBB6131896.1"/>
    </source>
</evidence>
<evidence type="ECO:0000313" key="6">
    <source>
        <dbReference type="Proteomes" id="UP000540787"/>
    </source>
</evidence>
<dbReference type="PROSITE" id="PS00143">
    <property type="entry name" value="INSULINASE"/>
    <property type="match status" value="1"/>
</dbReference>
<dbReference type="EMBL" id="JACHBX010000001">
    <property type="protein sequence ID" value="MBB6131896.1"/>
    <property type="molecule type" value="Genomic_DNA"/>
</dbReference>
<dbReference type="AlphaFoldDB" id="A0A7W9WX34"/>
<keyword evidence="6" id="KW-1185">Reference proteome</keyword>
<evidence type="ECO:0000256" key="1">
    <source>
        <dbReference type="ARBA" id="ARBA00001947"/>
    </source>
</evidence>
<dbReference type="Pfam" id="PF05193">
    <property type="entry name" value="Peptidase_M16_C"/>
    <property type="match status" value="1"/>
</dbReference>
<dbReference type="Proteomes" id="UP000540787">
    <property type="component" value="Unassembled WGS sequence"/>
</dbReference>
<organism evidence="5 6">
    <name type="scientific">Massilia aurea</name>
    <dbReference type="NCBI Taxonomy" id="373040"/>
    <lineage>
        <taxon>Bacteria</taxon>
        <taxon>Pseudomonadati</taxon>
        <taxon>Pseudomonadota</taxon>
        <taxon>Betaproteobacteria</taxon>
        <taxon>Burkholderiales</taxon>
        <taxon>Oxalobacteraceae</taxon>
        <taxon>Telluria group</taxon>
        <taxon>Massilia</taxon>
    </lineage>
</organism>
<dbReference type="GO" id="GO:0046872">
    <property type="term" value="F:metal ion binding"/>
    <property type="evidence" value="ECO:0007669"/>
    <property type="project" value="InterPro"/>
</dbReference>
<dbReference type="InterPro" id="IPR011249">
    <property type="entry name" value="Metalloenz_LuxS/M16"/>
</dbReference>
<dbReference type="GO" id="GO:0004222">
    <property type="term" value="F:metalloendopeptidase activity"/>
    <property type="evidence" value="ECO:0007669"/>
    <property type="project" value="InterPro"/>
</dbReference>
<sequence length="962" mass="103383">MSHFEHLRSHAIPALQATMEEYVAPASGARHIHLTTSGAEMAFLVGFPTVPDASDGRAHILEHLALCGSQRYPVRDPFFAMLRRSTATFMNAFTYADRTVYPFVSTDENDFYNLLDVYLDAAFFPKLDYLNFLQEGWRYTLTDGVLGYQGVVFNEMKGAFADPGHALYKGLTSTILSGTTYEVDSGGDPLAIPELTHQMLKDFHASHYHPSQAVFMTAGPLPAAAVQARIAERVLARQIDASTRRVPQLASAFVAPQRNTVRIPSQQGRDNEFGLQMTWLMGESAVPKVAFEASLLSAGLLGDAAAPLMKAMETAGYGRPSGFNGHDDSARQMLFHVGMEGLTEAQAPMAEALIWATLEQVAEQGVEHATLQAALRDLKYQQRSTRSGSMPNVLERLLVALPVAMRDGDVVTAFDSDAILQAMESDIADPAYFKALVRNLLTSPGRLVSTIVPDAAYFSDRDAVESARLAQASAQLTDADRARIAADTVALEAHQKTAFDSQVLPRIRPGDVSTQPRALPAFAPTADDIHAFSIGSNGISSASIVYDVSAIPAADWPWLALYTQLRDDLGLEGQDYAEAGAWRQRMVPSFGFDLQPFQLPDGALRIDLTVSANALREEHANIVAVLDAYMARPRFDEAVRLRYLLERKVENTLDDLAQAGSHYASMAVSAPLAQVRRFQDAIAGPTALAFNARLKTLAATPEGVAQVAAELARIHAAIVAQRPSMLCAGSGDDGHELARLLAAAWPTSSTTTGATVAPGASAEAAPQPPANVALHAAGQVNHCNIAWAVPMSHDDDAGALSVAAELFTNQVLHTALREAGGAYGGSASYAGDSGVFSMASFRDPRLAATYRDFDAAVDTILASDYSDEQVEEAIIGVIKKLDKPEAPWDAVRLGWRMFRRGTDMATRERFRQGVLGCTQAQVKAVVQKYLKNGTASRAAFAGNTEQDLGGLAVVDLSALAGA</sequence>